<accession>A0ABQ2D705</accession>
<reference evidence="2" key="1">
    <citation type="journal article" date="2019" name="Int. J. Syst. Evol. Microbiol.">
        <title>The Global Catalogue of Microorganisms (GCM) 10K type strain sequencing project: providing services to taxonomists for standard genome sequencing and annotation.</title>
        <authorList>
            <consortium name="The Broad Institute Genomics Platform"/>
            <consortium name="The Broad Institute Genome Sequencing Center for Infectious Disease"/>
            <person name="Wu L."/>
            <person name="Ma J."/>
        </authorList>
    </citation>
    <scope>NUCLEOTIDE SEQUENCE [LARGE SCALE GENOMIC DNA]</scope>
    <source>
        <strain evidence="2">CGMCC 1.3685</strain>
    </source>
</reference>
<evidence type="ECO:0000313" key="1">
    <source>
        <dbReference type="EMBL" id="GGJ48250.1"/>
    </source>
</evidence>
<dbReference type="Proteomes" id="UP000606115">
    <property type="component" value="Unassembled WGS sequence"/>
</dbReference>
<name>A0ABQ2D705_9MICC</name>
<protein>
    <submittedName>
        <fullName evidence="1">Uncharacterized protein</fullName>
    </submittedName>
</protein>
<gene>
    <name evidence="1" type="ORF">GCM10007173_03560</name>
</gene>
<proteinExistence type="predicted"/>
<evidence type="ECO:0000313" key="2">
    <source>
        <dbReference type="Proteomes" id="UP000606115"/>
    </source>
</evidence>
<comment type="caution">
    <text evidence="1">The sequence shown here is derived from an EMBL/GenBank/DDBJ whole genome shotgun (WGS) entry which is preliminary data.</text>
</comment>
<sequence>MTAAQARRNHATAPEPILSARTIEAANPNWTQLIAPKAIIEPIEAELGAGTDRKFMITSRTHAGYSRPRENLEHTIR</sequence>
<dbReference type="EMBL" id="BMKX01000001">
    <property type="protein sequence ID" value="GGJ48250.1"/>
    <property type="molecule type" value="Genomic_DNA"/>
</dbReference>
<keyword evidence="2" id="KW-1185">Reference proteome</keyword>
<organism evidence="1 2">
    <name type="scientific">Glutamicibacter ardleyensis</name>
    <dbReference type="NCBI Taxonomy" id="225894"/>
    <lineage>
        <taxon>Bacteria</taxon>
        <taxon>Bacillati</taxon>
        <taxon>Actinomycetota</taxon>
        <taxon>Actinomycetes</taxon>
        <taxon>Micrococcales</taxon>
        <taxon>Micrococcaceae</taxon>
        <taxon>Glutamicibacter</taxon>
    </lineage>
</organism>